<comment type="caution">
    <text evidence="1">The sequence shown here is derived from an EMBL/GenBank/DDBJ whole genome shotgun (WGS) entry which is preliminary data.</text>
</comment>
<dbReference type="EMBL" id="LAZR01021357">
    <property type="protein sequence ID" value="KKL85613.1"/>
    <property type="molecule type" value="Genomic_DNA"/>
</dbReference>
<reference evidence="1" key="1">
    <citation type="journal article" date="2015" name="Nature">
        <title>Complex archaea that bridge the gap between prokaryotes and eukaryotes.</title>
        <authorList>
            <person name="Spang A."/>
            <person name="Saw J.H."/>
            <person name="Jorgensen S.L."/>
            <person name="Zaremba-Niedzwiedzka K."/>
            <person name="Martijn J."/>
            <person name="Lind A.E."/>
            <person name="van Eijk R."/>
            <person name="Schleper C."/>
            <person name="Guy L."/>
            <person name="Ettema T.J."/>
        </authorList>
    </citation>
    <scope>NUCLEOTIDE SEQUENCE</scope>
</reference>
<organism evidence="1">
    <name type="scientific">marine sediment metagenome</name>
    <dbReference type="NCBI Taxonomy" id="412755"/>
    <lineage>
        <taxon>unclassified sequences</taxon>
        <taxon>metagenomes</taxon>
        <taxon>ecological metagenomes</taxon>
    </lineage>
</organism>
<gene>
    <name evidence="1" type="ORF">LCGC14_1952990</name>
</gene>
<dbReference type="AlphaFoldDB" id="A0A0F9FH56"/>
<name>A0A0F9FH56_9ZZZZ</name>
<accession>A0A0F9FH56</accession>
<protein>
    <submittedName>
        <fullName evidence="1">Uncharacterized protein</fullName>
    </submittedName>
</protein>
<proteinExistence type="predicted"/>
<evidence type="ECO:0000313" key="1">
    <source>
        <dbReference type="EMBL" id="KKL85613.1"/>
    </source>
</evidence>
<sequence>MRIIRFFHNIFPEVPDEEITQEQGKSFDKILQEEHARLIRLLSDAQENGSTIDQLYLEYNPRMTDYKFPEE</sequence>